<evidence type="ECO:0000256" key="6">
    <source>
        <dbReference type="SAM" id="MobiDB-lite"/>
    </source>
</evidence>
<feature type="compositionally biased region" description="Basic and acidic residues" evidence="6">
    <location>
        <begin position="116"/>
        <end position="127"/>
    </location>
</feature>
<gene>
    <name evidence="7" type="ORF">PAC_08374</name>
</gene>
<dbReference type="InterPro" id="IPR051089">
    <property type="entry name" value="prtT"/>
</dbReference>
<dbReference type="EMBL" id="FJOG01000012">
    <property type="protein sequence ID" value="CZR58482.1"/>
    <property type="molecule type" value="Genomic_DNA"/>
</dbReference>
<evidence type="ECO:0000256" key="5">
    <source>
        <dbReference type="ARBA" id="ARBA00023242"/>
    </source>
</evidence>
<keyword evidence="2" id="KW-0805">Transcription regulation</keyword>
<sequence>MYIKETQTRISGAAYSSLGLEHGFSTGPSKPPKPSKSYEQCLRRGKSSACARRARKYASGSCHRSGQACEQPPARTRSATKRKVPPAAVPEEVVDRLKRLEQSLENVTSRLPHGQRSRDYQSQREDSSSDQASLVVLSRPCQAVAELAAPLRPGHNGDAIDRGLLSIGYANALIEEFRSIAATFPYVIIPEGDVLDSLRSGSPMLLLSILMAASWRDRTLQATLEHEYSRRLGVQMVGDGEQTLELLQSILVYLGWCHWHMKSAYKFNFFAASIVVNLGLNLNRRVLGAQKQRLSMKDFKPPASGEQASSVESTDLDWSADAKRAYIGTYVISRSYSLVFRKVDAMKYRDTLEDYALSLASNPIAPSDATLIHYVRLSKHAEDVCQTFGYLDLPPGPKIADDKLQFLIKSVNARIDSLRSSVPESIINDVALKYFHLGFRAFNHEICLYVLPSVPGTPLTTFQVDLLLRSLESTKSLMEESLSISDRQMQTLPGYSWARLQYLFHLAMELTLSVDSPSWDANMVHEVLPIEFYIDQFCARLDRNATLITNSDGSEGNWFQHLAANWRAIRNHYLCELARKGVSVQQAQEPEQILQGMVAGGDIGADLTVFNGAFAADFWTVDFMPPCISIEITLEDPLYIPASMTMPVQRSDTTIGNMIQACIEHSLAPRRDKDWAIILRKYNDIVDVYADDYDAFVASVRAACGNNAG</sequence>
<dbReference type="OrthoDB" id="3609at2759"/>
<keyword evidence="3" id="KW-0238">DNA-binding</keyword>
<accession>A0A1L7X0E0</accession>
<dbReference type="GO" id="GO:0005634">
    <property type="term" value="C:nucleus"/>
    <property type="evidence" value="ECO:0007669"/>
    <property type="project" value="UniProtKB-SubCell"/>
</dbReference>
<keyword evidence="4" id="KW-0804">Transcription</keyword>
<evidence type="ECO:0008006" key="9">
    <source>
        <dbReference type="Google" id="ProtNLM"/>
    </source>
</evidence>
<keyword evidence="8" id="KW-1185">Reference proteome</keyword>
<dbReference type="Proteomes" id="UP000184330">
    <property type="component" value="Unassembled WGS sequence"/>
</dbReference>
<dbReference type="AlphaFoldDB" id="A0A1L7X0E0"/>
<evidence type="ECO:0000256" key="3">
    <source>
        <dbReference type="ARBA" id="ARBA00023125"/>
    </source>
</evidence>
<proteinExistence type="predicted"/>
<evidence type="ECO:0000256" key="1">
    <source>
        <dbReference type="ARBA" id="ARBA00004123"/>
    </source>
</evidence>
<keyword evidence="5" id="KW-0539">Nucleus</keyword>
<organism evidence="7 8">
    <name type="scientific">Phialocephala subalpina</name>
    <dbReference type="NCBI Taxonomy" id="576137"/>
    <lineage>
        <taxon>Eukaryota</taxon>
        <taxon>Fungi</taxon>
        <taxon>Dikarya</taxon>
        <taxon>Ascomycota</taxon>
        <taxon>Pezizomycotina</taxon>
        <taxon>Leotiomycetes</taxon>
        <taxon>Helotiales</taxon>
        <taxon>Mollisiaceae</taxon>
        <taxon>Phialocephala</taxon>
        <taxon>Phialocephala fortinii species complex</taxon>
    </lineage>
</organism>
<dbReference type="PANTHER" id="PTHR31845:SF10">
    <property type="entry name" value="ZN(II)2CYS6 TRANSCRIPTION FACTOR (EUROFUNG)"/>
    <property type="match status" value="1"/>
</dbReference>
<protein>
    <recommendedName>
        <fullName evidence="9">Transcription factor domain-containing protein</fullName>
    </recommendedName>
</protein>
<dbReference type="GO" id="GO:0000976">
    <property type="term" value="F:transcription cis-regulatory region binding"/>
    <property type="evidence" value="ECO:0007669"/>
    <property type="project" value="TreeGrafter"/>
</dbReference>
<name>A0A1L7X0E0_9HELO</name>
<evidence type="ECO:0000256" key="4">
    <source>
        <dbReference type="ARBA" id="ARBA00023163"/>
    </source>
</evidence>
<evidence type="ECO:0000313" key="7">
    <source>
        <dbReference type="EMBL" id="CZR58482.1"/>
    </source>
</evidence>
<feature type="region of interest" description="Disordered" evidence="6">
    <location>
        <begin position="105"/>
        <end position="131"/>
    </location>
</feature>
<comment type="subcellular location">
    <subcellularLocation>
        <location evidence="1">Nucleus</location>
    </subcellularLocation>
</comment>
<dbReference type="GO" id="GO:0000981">
    <property type="term" value="F:DNA-binding transcription factor activity, RNA polymerase II-specific"/>
    <property type="evidence" value="ECO:0007669"/>
    <property type="project" value="TreeGrafter"/>
</dbReference>
<evidence type="ECO:0000256" key="2">
    <source>
        <dbReference type="ARBA" id="ARBA00023015"/>
    </source>
</evidence>
<dbReference type="PANTHER" id="PTHR31845">
    <property type="entry name" value="FINGER DOMAIN PROTEIN, PUTATIVE-RELATED"/>
    <property type="match status" value="1"/>
</dbReference>
<feature type="region of interest" description="Disordered" evidence="6">
    <location>
        <begin position="19"/>
        <end position="90"/>
    </location>
</feature>
<dbReference type="STRING" id="576137.A0A1L7X0E0"/>
<evidence type="ECO:0000313" key="8">
    <source>
        <dbReference type="Proteomes" id="UP000184330"/>
    </source>
</evidence>
<reference evidence="7 8" key="1">
    <citation type="submission" date="2016-03" db="EMBL/GenBank/DDBJ databases">
        <authorList>
            <person name="Ploux O."/>
        </authorList>
    </citation>
    <scope>NUCLEOTIDE SEQUENCE [LARGE SCALE GENOMIC DNA]</scope>
    <source>
        <strain evidence="7 8">UAMH 11012</strain>
    </source>
</reference>